<evidence type="ECO:0000256" key="12">
    <source>
        <dbReference type="RuleBase" id="RU365079"/>
    </source>
</evidence>
<keyword evidence="7 12" id="KW-0809">Transit peptide</keyword>
<keyword evidence="11" id="KW-0472">Membrane</keyword>
<dbReference type="PROSITE" id="PS50969">
    <property type="entry name" value="FCP1"/>
    <property type="match status" value="1"/>
</dbReference>
<keyword evidence="3 12" id="KW-0813">Transport</keyword>
<keyword evidence="4" id="KW-0812">Transmembrane</keyword>
<comment type="caution">
    <text evidence="15">The sequence shown here is derived from an EMBL/GenBank/DDBJ whole genome shotgun (WGS) entry which is preliminary data.</text>
</comment>
<feature type="compositionally biased region" description="Low complexity" evidence="13">
    <location>
        <begin position="485"/>
        <end position="494"/>
    </location>
</feature>
<gene>
    <name evidence="15" type="ORF">NSK_006923</name>
</gene>
<dbReference type="CDD" id="cd07521">
    <property type="entry name" value="HAD_FCP1-like"/>
    <property type="match status" value="1"/>
</dbReference>
<organism evidence="15 16">
    <name type="scientific">Nannochloropsis salina CCMP1776</name>
    <dbReference type="NCBI Taxonomy" id="1027361"/>
    <lineage>
        <taxon>Eukaryota</taxon>
        <taxon>Sar</taxon>
        <taxon>Stramenopiles</taxon>
        <taxon>Ochrophyta</taxon>
        <taxon>Eustigmatophyceae</taxon>
        <taxon>Eustigmatales</taxon>
        <taxon>Monodopsidaceae</taxon>
        <taxon>Microchloropsis</taxon>
        <taxon>Microchloropsis salina</taxon>
    </lineage>
</organism>
<evidence type="ECO:0000256" key="9">
    <source>
        <dbReference type="ARBA" id="ARBA00023010"/>
    </source>
</evidence>
<dbReference type="InterPro" id="IPR004274">
    <property type="entry name" value="FCP1_dom"/>
</dbReference>
<comment type="similarity">
    <text evidence="2 12">Belongs to the TIM50 family.</text>
</comment>
<feature type="region of interest" description="Disordered" evidence="13">
    <location>
        <begin position="473"/>
        <end position="494"/>
    </location>
</feature>
<dbReference type="SUPFAM" id="SSF56784">
    <property type="entry name" value="HAD-like"/>
    <property type="match status" value="1"/>
</dbReference>
<dbReference type="EMBL" id="SDOX01000122">
    <property type="protein sequence ID" value="TFJ81672.1"/>
    <property type="molecule type" value="Genomic_DNA"/>
</dbReference>
<evidence type="ECO:0000256" key="13">
    <source>
        <dbReference type="SAM" id="MobiDB-lite"/>
    </source>
</evidence>
<dbReference type="InterPro" id="IPR023214">
    <property type="entry name" value="HAD_sf"/>
</dbReference>
<keyword evidence="16" id="KW-1185">Reference proteome</keyword>
<dbReference type="InterPro" id="IPR050365">
    <property type="entry name" value="TIM50"/>
</dbReference>
<evidence type="ECO:0000313" key="15">
    <source>
        <dbReference type="EMBL" id="TFJ81672.1"/>
    </source>
</evidence>
<feature type="compositionally biased region" description="Basic and acidic residues" evidence="13">
    <location>
        <begin position="473"/>
        <end position="484"/>
    </location>
</feature>
<evidence type="ECO:0000256" key="3">
    <source>
        <dbReference type="ARBA" id="ARBA00022448"/>
    </source>
</evidence>
<keyword evidence="6 12" id="KW-0653">Protein transport</keyword>
<feature type="domain" description="FCP1 homology" evidence="14">
    <location>
        <begin position="180"/>
        <end position="325"/>
    </location>
</feature>
<evidence type="ECO:0000259" key="14">
    <source>
        <dbReference type="PROSITE" id="PS50969"/>
    </source>
</evidence>
<comment type="function">
    <text evidence="12">Essential component of the TIM23 complex, a complex that mediates the translocation of transit peptide-containing proteins across the mitochondrial inner membrane.</text>
</comment>
<evidence type="ECO:0000256" key="1">
    <source>
        <dbReference type="ARBA" id="ARBA00004434"/>
    </source>
</evidence>
<dbReference type="SMART" id="SM00577">
    <property type="entry name" value="CPDc"/>
    <property type="match status" value="1"/>
</dbReference>
<evidence type="ECO:0000313" key="16">
    <source>
        <dbReference type="Proteomes" id="UP000355283"/>
    </source>
</evidence>
<dbReference type="InterPro" id="IPR036412">
    <property type="entry name" value="HAD-like_sf"/>
</dbReference>
<dbReference type="Proteomes" id="UP000355283">
    <property type="component" value="Unassembled WGS sequence"/>
</dbReference>
<proteinExistence type="inferred from homology"/>
<accession>A0A4D9CR51</accession>
<dbReference type="Pfam" id="PF03031">
    <property type="entry name" value="NIF"/>
    <property type="match status" value="1"/>
</dbReference>
<keyword evidence="9 12" id="KW-0811">Translocation</keyword>
<sequence length="494" mass="53861">MASCAISASASLCRRVCKRHFFRTRFPPQRSFCAAEGQAGGTSASNANATGFSITSREARRQKWLKEKAAAQEASAVGSKAGSSVGNSAAIAADPASSGAAPSHAASAAIKLLAAGGAAGVAYVVYETSAGDKSTDDVLRASPLGRPYAWLYDAVFSPFVNPSREKLLPDWHSIPNIPPDAPCPPTLVLDLEDTLVHATWDPKYGWRYAKRPGVDRLLQDLSKYYEIVLFSPSNFGVVDPITWTLDKQGLIMHRLYKDSTRFHQGKHVKDLSKLNRDLRKVVIVDDDPEAFQFQPENGIRIKPFRNAKDKADRSLEKLRGFLLALVMEGVADDIPAVLRQFQGLDAEQIGDAYASMLRRAQVREMEKQQRGLGGLLRSGRAFQSMGHGMPGNAARSPAAPTRLSAKDIVGEPMGESAQPNSTVAAAAAVPDQPHQTPPPPPGPVKKGKLWQRYQDYLKEAEEDQRRKLELWSKKQQQREEEARRQAIAAGVGGQ</sequence>
<keyword evidence="5" id="KW-0999">Mitochondrion inner membrane</keyword>
<protein>
    <recommendedName>
        <fullName evidence="12">Mitochondrial import inner membrane translocase subunit TIM50</fullName>
    </recommendedName>
</protein>
<evidence type="ECO:0000256" key="10">
    <source>
        <dbReference type="ARBA" id="ARBA00023128"/>
    </source>
</evidence>
<dbReference type="OrthoDB" id="287041at2759"/>
<dbReference type="GO" id="GO:0015031">
    <property type="term" value="P:protein transport"/>
    <property type="evidence" value="ECO:0007669"/>
    <property type="project" value="UniProtKB-KW"/>
</dbReference>
<evidence type="ECO:0000256" key="7">
    <source>
        <dbReference type="ARBA" id="ARBA00022946"/>
    </source>
</evidence>
<keyword evidence="8" id="KW-1133">Transmembrane helix</keyword>
<name>A0A4D9CR51_9STRA</name>
<comment type="subunit">
    <text evidence="12">Component of the TIM23 complex.</text>
</comment>
<dbReference type="AlphaFoldDB" id="A0A4D9CR51"/>
<evidence type="ECO:0000256" key="11">
    <source>
        <dbReference type="ARBA" id="ARBA00023136"/>
    </source>
</evidence>
<dbReference type="PANTHER" id="PTHR12210">
    <property type="entry name" value="DULLARD PROTEIN PHOSPHATASE"/>
    <property type="match status" value="1"/>
</dbReference>
<evidence type="ECO:0000256" key="8">
    <source>
        <dbReference type="ARBA" id="ARBA00022989"/>
    </source>
</evidence>
<feature type="region of interest" description="Disordered" evidence="13">
    <location>
        <begin position="411"/>
        <end position="450"/>
    </location>
</feature>
<evidence type="ECO:0000256" key="2">
    <source>
        <dbReference type="ARBA" id="ARBA00006344"/>
    </source>
</evidence>
<evidence type="ECO:0000256" key="6">
    <source>
        <dbReference type="ARBA" id="ARBA00022927"/>
    </source>
</evidence>
<evidence type="ECO:0000256" key="4">
    <source>
        <dbReference type="ARBA" id="ARBA00022692"/>
    </source>
</evidence>
<dbReference type="GO" id="GO:0005744">
    <property type="term" value="C:TIM23 mitochondrial import inner membrane translocase complex"/>
    <property type="evidence" value="ECO:0007669"/>
    <property type="project" value="UniProtKB-UniRule"/>
</dbReference>
<dbReference type="Gene3D" id="3.40.50.1000">
    <property type="entry name" value="HAD superfamily/HAD-like"/>
    <property type="match status" value="1"/>
</dbReference>
<evidence type="ECO:0000256" key="5">
    <source>
        <dbReference type="ARBA" id="ARBA00022792"/>
    </source>
</evidence>
<keyword evidence="10 12" id="KW-0496">Mitochondrion</keyword>
<dbReference type="FunFam" id="3.40.50.1000:FF:000019">
    <property type="entry name" value="Mitochondrial import inner membrane translocase subunit TIM50"/>
    <property type="match status" value="1"/>
</dbReference>
<comment type="subcellular location">
    <subcellularLocation>
        <location evidence="1 12">Mitochondrion inner membrane</location>
        <topology evidence="1 12">Single-pass membrane protein</topology>
    </subcellularLocation>
</comment>
<reference evidence="15 16" key="1">
    <citation type="submission" date="2019-01" db="EMBL/GenBank/DDBJ databases">
        <title>Nuclear Genome Assembly of the Microalgal Biofuel strain Nannochloropsis salina CCMP1776.</title>
        <authorList>
            <person name="Hovde B."/>
        </authorList>
    </citation>
    <scope>NUCLEOTIDE SEQUENCE [LARGE SCALE GENOMIC DNA]</scope>
    <source>
        <strain evidence="15 16">CCMP1776</strain>
    </source>
</reference>